<comment type="caution">
    <text evidence="1">The sequence shown here is derived from an EMBL/GenBank/DDBJ whole genome shotgun (WGS) entry which is preliminary data.</text>
</comment>
<dbReference type="EMBL" id="PSQE01000001">
    <property type="protein sequence ID" value="RHN78852.1"/>
    <property type="molecule type" value="Genomic_DNA"/>
</dbReference>
<sequence>MILFCGGSVTKTRKGVVRLTRKGMVTDVLDSSLDLSSYALLARKSFLCLLLFRELLALGFGYHAGGQSIRHLYTLIVLYNVHFSFFFCNLVSRPYAGSLSCVCD</sequence>
<dbReference type="AlphaFoldDB" id="A0A396JN89"/>
<reference evidence="1" key="1">
    <citation type="journal article" date="2018" name="Nat. Plants">
        <title>Whole-genome landscape of Medicago truncatula symbiotic genes.</title>
        <authorList>
            <person name="Pecrix Y."/>
            <person name="Gamas P."/>
            <person name="Carrere S."/>
        </authorList>
    </citation>
    <scope>NUCLEOTIDE SEQUENCE</scope>
    <source>
        <tissue evidence="1">Leaves</tissue>
    </source>
</reference>
<protein>
    <submittedName>
        <fullName evidence="1">Uncharacterized protein</fullName>
    </submittedName>
</protein>
<name>A0A396JN89_MEDTR</name>
<dbReference type="Proteomes" id="UP000265566">
    <property type="component" value="Chromosome 1"/>
</dbReference>
<dbReference type="Gramene" id="rna2513">
    <property type="protein sequence ID" value="RHN78852.1"/>
    <property type="gene ID" value="gene2513"/>
</dbReference>
<organism evidence="1">
    <name type="scientific">Medicago truncatula</name>
    <name type="common">Barrel medic</name>
    <name type="synonym">Medicago tribuloides</name>
    <dbReference type="NCBI Taxonomy" id="3880"/>
    <lineage>
        <taxon>Eukaryota</taxon>
        <taxon>Viridiplantae</taxon>
        <taxon>Streptophyta</taxon>
        <taxon>Embryophyta</taxon>
        <taxon>Tracheophyta</taxon>
        <taxon>Spermatophyta</taxon>
        <taxon>Magnoliopsida</taxon>
        <taxon>eudicotyledons</taxon>
        <taxon>Gunneridae</taxon>
        <taxon>Pentapetalae</taxon>
        <taxon>rosids</taxon>
        <taxon>fabids</taxon>
        <taxon>Fabales</taxon>
        <taxon>Fabaceae</taxon>
        <taxon>Papilionoideae</taxon>
        <taxon>50 kb inversion clade</taxon>
        <taxon>NPAAA clade</taxon>
        <taxon>Hologalegina</taxon>
        <taxon>IRL clade</taxon>
        <taxon>Trifolieae</taxon>
        <taxon>Medicago</taxon>
    </lineage>
</organism>
<gene>
    <name evidence="1" type="ORF">MtrunA17_Chr1g0170461</name>
</gene>
<evidence type="ECO:0000313" key="1">
    <source>
        <dbReference type="EMBL" id="RHN78852.1"/>
    </source>
</evidence>
<accession>A0A396JN89</accession>
<proteinExistence type="predicted"/>